<feature type="compositionally biased region" description="Low complexity" evidence="1">
    <location>
        <begin position="2017"/>
        <end position="2032"/>
    </location>
</feature>
<feature type="region of interest" description="Disordered" evidence="1">
    <location>
        <begin position="2675"/>
        <end position="2750"/>
    </location>
</feature>
<feature type="region of interest" description="Disordered" evidence="1">
    <location>
        <begin position="3496"/>
        <end position="3543"/>
    </location>
</feature>
<feature type="compositionally biased region" description="Low complexity" evidence="1">
    <location>
        <begin position="2698"/>
        <end position="2717"/>
    </location>
</feature>
<feature type="compositionally biased region" description="Basic and acidic residues" evidence="1">
    <location>
        <begin position="408"/>
        <end position="420"/>
    </location>
</feature>
<dbReference type="OrthoDB" id="6427254at2759"/>
<feature type="compositionally biased region" description="Basic residues" evidence="1">
    <location>
        <begin position="993"/>
        <end position="1002"/>
    </location>
</feature>
<feature type="compositionally biased region" description="Low complexity" evidence="1">
    <location>
        <begin position="3527"/>
        <end position="3543"/>
    </location>
</feature>
<feature type="region of interest" description="Disordered" evidence="1">
    <location>
        <begin position="3818"/>
        <end position="3851"/>
    </location>
</feature>
<feature type="region of interest" description="Disordered" evidence="1">
    <location>
        <begin position="746"/>
        <end position="790"/>
    </location>
</feature>
<feature type="compositionally biased region" description="Polar residues" evidence="1">
    <location>
        <begin position="2037"/>
        <end position="2057"/>
    </location>
</feature>
<feature type="compositionally biased region" description="Low complexity" evidence="1">
    <location>
        <begin position="3322"/>
        <end position="3335"/>
    </location>
</feature>
<feature type="region of interest" description="Disordered" evidence="1">
    <location>
        <begin position="483"/>
        <end position="533"/>
    </location>
</feature>
<feature type="compositionally biased region" description="Low complexity" evidence="1">
    <location>
        <begin position="2767"/>
        <end position="2785"/>
    </location>
</feature>
<feature type="compositionally biased region" description="Low complexity" evidence="1">
    <location>
        <begin position="2100"/>
        <end position="2110"/>
    </location>
</feature>
<feature type="region of interest" description="Disordered" evidence="1">
    <location>
        <begin position="1402"/>
        <end position="1475"/>
    </location>
</feature>
<feature type="compositionally biased region" description="Polar residues" evidence="1">
    <location>
        <begin position="1462"/>
        <end position="1475"/>
    </location>
</feature>
<feature type="compositionally biased region" description="Basic and acidic residues" evidence="1">
    <location>
        <begin position="3933"/>
        <end position="3950"/>
    </location>
</feature>
<evidence type="ECO:0000256" key="1">
    <source>
        <dbReference type="SAM" id="MobiDB-lite"/>
    </source>
</evidence>
<feature type="compositionally biased region" description="Basic and acidic residues" evidence="1">
    <location>
        <begin position="4185"/>
        <end position="4196"/>
    </location>
</feature>
<feature type="compositionally biased region" description="Pro residues" evidence="1">
    <location>
        <begin position="2786"/>
        <end position="2797"/>
    </location>
</feature>
<feature type="region of interest" description="Disordered" evidence="1">
    <location>
        <begin position="1023"/>
        <end position="1046"/>
    </location>
</feature>
<feature type="compositionally biased region" description="Polar residues" evidence="1">
    <location>
        <begin position="3975"/>
        <end position="3997"/>
    </location>
</feature>
<feature type="compositionally biased region" description="Basic and acidic residues" evidence="1">
    <location>
        <begin position="3879"/>
        <end position="3913"/>
    </location>
</feature>
<feature type="compositionally biased region" description="Polar residues" evidence="1">
    <location>
        <begin position="3507"/>
        <end position="3520"/>
    </location>
</feature>
<dbReference type="RefSeq" id="XP_047740684.1">
    <property type="nucleotide sequence ID" value="XM_047884728.1"/>
</dbReference>
<dbReference type="Proteomes" id="UP000694843">
    <property type="component" value="Unplaced"/>
</dbReference>
<feature type="compositionally biased region" description="Polar residues" evidence="1">
    <location>
        <begin position="4042"/>
        <end position="4059"/>
    </location>
</feature>
<feature type="compositionally biased region" description="Polar residues" evidence="1">
    <location>
        <begin position="483"/>
        <end position="493"/>
    </location>
</feature>
<feature type="compositionally biased region" description="Polar residues" evidence="1">
    <location>
        <begin position="3134"/>
        <end position="3147"/>
    </location>
</feature>
<feature type="region of interest" description="Disordered" evidence="1">
    <location>
        <begin position="953"/>
        <end position="1002"/>
    </location>
</feature>
<feature type="compositionally biased region" description="Polar residues" evidence="1">
    <location>
        <begin position="4155"/>
        <end position="4168"/>
    </location>
</feature>
<organism evidence="2 3">
    <name type="scientific">Hyalella azteca</name>
    <name type="common">Amphipod</name>
    <dbReference type="NCBI Taxonomy" id="294128"/>
    <lineage>
        <taxon>Eukaryota</taxon>
        <taxon>Metazoa</taxon>
        <taxon>Ecdysozoa</taxon>
        <taxon>Arthropoda</taxon>
        <taxon>Crustacea</taxon>
        <taxon>Multicrustacea</taxon>
        <taxon>Malacostraca</taxon>
        <taxon>Eumalacostraca</taxon>
        <taxon>Peracarida</taxon>
        <taxon>Amphipoda</taxon>
        <taxon>Senticaudata</taxon>
        <taxon>Talitrida</taxon>
        <taxon>Talitroidea</taxon>
        <taxon>Hyalellidae</taxon>
        <taxon>Hyalella</taxon>
    </lineage>
</organism>
<feature type="region of interest" description="Disordered" evidence="1">
    <location>
        <begin position="3322"/>
        <end position="3350"/>
    </location>
</feature>
<feature type="region of interest" description="Disordered" evidence="1">
    <location>
        <begin position="2017"/>
        <end position="2064"/>
    </location>
</feature>
<feature type="region of interest" description="Disordered" evidence="1">
    <location>
        <begin position="401"/>
        <end position="440"/>
    </location>
</feature>
<evidence type="ECO:0000313" key="3">
    <source>
        <dbReference type="RefSeq" id="XP_047740684.1"/>
    </source>
</evidence>
<feature type="compositionally biased region" description="Low complexity" evidence="1">
    <location>
        <begin position="2873"/>
        <end position="2892"/>
    </location>
</feature>
<feature type="region of interest" description="Disordered" evidence="1">
    <location>
        <begin position="1602"/>
        <end position="1629"/>
    </location>
</feature>
<evidence type="ECO:0000313" key="2">
    <source>
        <dbReference type="Proteomes" id="UP000694843"/>
    </source>
</evidence>
<keyword evidence="2" id="KW-1185">Reference proteome</keyword>
<dbReference type="KEGG" id="hazt:108682222"/>
<feature type="region of interest" description="Disordered" evidence="1">
    <location>
        <begin position="1790"/>
        <end position="1810"/>
    </location>
</feature>
<feature type="compositionally biased region" description="Low complexity" evidence="1">
    <location>
        <begin position="3663"/>
        <end position="3675"/>
    </location>
</feature>
<feature type="region of interest" description="Disordered" evidence="1">
    <location>
        <begin position="3386"/>
        <end position="3436"/>
    </location>
</feature>
<feature type="region of interest" description="Disordered" evidence="1">
    <location>
        <begin position="3663"/>
        <end position="3706"/>
    </location>
</feature>
<feature type="region of interest" description="Disordered" evidence="1">
    <location>
        <begin position="1186"/>
        <end position="1209"/>
    </location>
</feature>
<feature type="compositionally biased region" description="Polar residues" evidence="1">
    <location>
        <begin position="1186"/>
        <end position="1204"/>
    </location>
</feature>
<feature type="compositionally biased region" description="Polar residues" evidence="1">
    <location>
        <begin position="678"/>
        <end position="709"/>
    </location>
</feature>
<feature type="compositionally biased region" description="Polar residues" evidence="1">
    <location>
        <begin position="2083"/>
        <end position="2094"/>
    </location>
</feature>
<feature type="compositionally biased region" description="Polar residues" evidence="1">
    <location>
        <begin position="4019"/>
        <end position="4033"/>
    </location>
</feature>
<feature type="region of interest" description="Disordered" evidence="1">
    <location>
        <begin position="2762"/>
        <end position="2804"/>
    </location>
</feature>
<feature type="compositionally biased region" description="Low complexity" evidence="1">
    <location>
        <begin position="4112"/>
        <end position="4151"/>
    </location>
</feature>
<feature type="compositionally biased region" description="Low complexity" evidence="1">
    <location>
        <begin position="3692"/>
        <end position="3704"/>
    </location>
</feature>
<reference evidence="3" key="1">
    <citation type="submission" date="2025-08" db="UniProtKB">
        <authorList>
            <consortium name="RefSeq"/>
        </authorList>
    </citation>
    <scope>IDENTIFICATION</scope>
    <source>
        <tissue evidence="3">Whole organism</tissue>
    </source>
</reference>
<feature type="region of interest" description="Disordered" evidence="1">
    <location>
        <begin position="2826"/>
        <end position="2896"/>
    </location>
</feature>
<feature type="compositionally biased region" description="Low complexity" evidence="1">
    <location>
        <begin position="3952"/>
        <end position="3974"/>
    </location>
</feature>
<name>A0A979FX88_HYAAZ</name>
<feature type="region of interest" description="Disordered" evidence="1">
    <location>
        <begin position="1890"/>
        <end position="1918"/>
    </location>
</feature>
<gene>
    <name evidence="3" type="primary">LOC108682222</name>
</gene>
<feature type="compositionally biased region" description="Low complexity" evidence="1">
    <location>
        <begin position="2735"/>
        <end position="2750"/>
    </location>
</feature>
<feature type="region of interest" description="Disordered" evidence="1">
    <location>
        <begin position="3869"/>
        <end position="4196"/>
    </location>
</feature>
<feature type="region of interest" description="Disordered" evidence="1">
    <location>
        <begin position="678"/>
        <end position="717"/>
    </location>
</feature>
<feature type="compositionally biased region" description="Low complexity" evidence="1">
    <location>
        <begin position="1422"/>
        <end position="1433"/>
    </location>
</feature>
<dbReference type="OMA" id="RANIGAT"/>
<feature type="compositionally biased region" description="Low complexity" evidence="1">
    <location>
        <begin position="1452"/>
        <end position="1461"/>
    </location>
</feature>
<protein>
    <submittedName>
        <fullName evidence="3">Mucin-17</fullName>
    </submittedName>
</protein>
<feature type="compositionally biased region" description="Polar residues" evidence="1">
    <location>
        <begin position="1026"/>
        <end position="1041"/>
    </location>
</feature>
<dbReference type="GeneID" id="108682222"/>
<proteinExistence type="predicted"/>
<sequence>MQQEVESQVNRVNASYCDKVLAVLKGWECITSNVHSSASHMISFAHFLYKWTLKLVLQGEWIDLKRILKTRLTTSLQRCSQDSPLAVFVKSLLPLVSNPWEAPQLKLVLDSDSVSSEDGLAYLMCEPWDVVRMRVDALLEARCEQLAYRVLVVCYRHLQDPDSPLPPVESSDQEHFTDLYFVLLFKFDRNAFLSEVKHIPVEEGVAFVQRLLHRTDVTSRVWKNRLKIGDICSKIFLATTIVKEYAGIFWHVFSEWCSVELSLGVSHIKLEEMVRTYINLAFSQQHLYTMSSILHYKCGDQLQSLVIELLIRGLTLDMNQLETLKLGLTEDDNSKEVSDVEQRMSMGFLELASVFEKHAVVSRECVLTAFSLHPTEEILLKLQQFAEQELSSSPNKLIVTGPSLLELTPEKKNESEEEAQRSSATKRQLFTDAENPECSPTKIAAVSPSLQAGLSSSAHEDNLTAKGGEYPTALITPSISRTGLESANHSSPGCVSPGYTSPARLSSCADDGDTPGDGSVEERLSPPKETPITRNLSQSVECSSPDLDVAPQEVGCVNIVVDTGQPPTESVQTTKTDPNDVHDEFLSDASKRQFVGEEKWEENESITTKLVQDCSANDSLEPCSESSTLRSTTPTPNIVAVSTSNVEKIPELAECATSSEMVSKDQERNEKEIGFCASSQDCPSVSGENSSTIECKSVTTPGSEASTEATAVLPTPEDSTCAASNLLALKTADSQTSLHNTLVPRKEAADGGIDTDPCVSTDVPNTPEDAATTTSNEQDKDTSEDDPISHSLIPATSTLAANCDILTNPGEVLEESKLGLPKELCDDLAVVLSSPRWQGLSWVYGWRHLGPLCQQYIVDSNAVKNLTTELKYLDLDYTQFRHLPSIEIDEFSGIEKGYEQFMYDEDSEIHVTETGQTMVLSNRNFSDVRSRRGRGKVKSSYYDSDSDYDSGGFQKFRSADSDSDCEGSTRVIKNRSGRASDGGWVNTSDGKQRAVKMSHKDRRKRLRIDQTIETVISRLHQDARSLGNSSTNEDSQDNYTGDSDVADIVESNDNKPDIAPDVVMISCKGPGIGSQMINLKAQTKGVNINSSRSLMMKKYVPNSLRFFRKHGQAPQLGSQDKVKKCNGVPPSAGLSSVIPKSLVTGSRCAMMNISSLSGKPRGKSIQASTPVRFPAQRAISSVGLNSSQSLVGHNPLQSSSNTSNRRPESPEIVELLKPRDAIHSVRTIKSAMYSSKRIKSPQHIQRDRALSERLRLEKLFTFQNFQQNFKQEKMDDGKCSSSRVPIQQQHFPAPHQNIQTKTARSVTNPSISPVEHCQLPTSSVSSSSCSLYKPNTDARYNYTSEYSVASSNPSSAMHSPDSNNYRYSGCLYASHNSNARVSASTARCTYKTNDGRVIPLISLTGGHGYQSARDGDSRRTNNHGNNSGFGSNSTRNDGTINHAVNPAVRNHSSLSASLSKSVGNNNTSRKNSVTSQNPLTAEAIAELLMGQEENGSALAATKAFFKNSSVTITRKQLPVEDVLDKRKITGYPFDNRQPLASAQKNVLNRIMSHDNGFSSLSAAIRPPIRAMPVTHTTPNIVPDKNGAGLGRVLPKGTTVVRKNQNDSSHAGAGPSGMNNGGGINNSNRADVVRPRGALASRGTSITGPSRYSAQNVSSTTSSVIHSANSSVAQMSVSSNASQLSMSSAHPLASTPSAMISSASYANSIIRSSGRATSSYRSMSSPTATFVITSNSNLGQANASMVPIGNDRDGIILSSGIGNQVFTHSDASNSGGSREVYLDQESISVSGAAGRSNSQGSLGSTSNHSGNNNITPTIASLLDASSVLELASSGEASPNLSNFPNTSMSSSHFLEQSIASNSDGNAASQALPAPLDYATLVGGALNIGRTLGRAPGDERENSHSTASTVASQPRDHSSNTEIHLLNSSNADESMSSSINVTTSANAATRHGGSLISGGGGLLGRVLAASGVSGVRLLGGSCVTVANDLSPSSTSVLITSSAAASNVALSTVFVTSTSSIASTGSGCSNSSSDGDLVISSDQTRGENSAGTSSTVSRGHSNGGLVSGTSMLETLLRDSHAKRPSGTINIRVSSTGGPSAMENNNVPTTTTNTCSDVNNTGTNLVSTSSPLASLLSSGTVITSGSQVRLAASSPAMHSHSSSAGESNIGLAFSEASNTENSAFLMRGGENVFVSSHNSGETLYTANASLIDTGVARVGSGGGTVMIGGSASSSVLLSSGGTLSNNVLLTSGSSATSNGVLLSPGSATSDVASSLQQVLVPAQLIHVQTSDGTTGLGLVHSTALDIRLPAGTRVIKSSGSSSLTGGTVCRPGTSGTNTAVVATSSLGSPARHVNLLQNVKIVQNRQIVRTLVVPNSVTLQGIGSQPQGTQLLTISGGGVNTGLTTEPLPLKVTTSKSGTARSIGAPCGLVIRTVRPPQPGHGSAVDAIMQEKASRERRVDVPDRAHIQIRSNRAPTDEGLAERLNRHYLKTAGQLNASTTVQSVGTQTQTTAVKNTAGQLVSQVVMNNLGGTATVSSLPTTAVLSVASASTSQDSSLGALPLQHSSAVSSETLEQLREFESVFEKVSNKSTKDDDEVVPTVESFPVVMTPVAATTTGSSEESMIAAQLLSMANETPVRSTQSYVYSLPSSSSSTGYISLPTTTHGGTLIVVNSPSVVTANPNTGPANSPHHIPQHPQPPASPALSTTSSHSSVASSPSSTPSKKKPQAVSKPKIVPNTTVVPPGGAAAAAGTSGASNVVPTPIATASHAGSTSIPTVTSTPSSSSVTNPKTPPPPKAPPKPQVAKPQVEDNAEIRARVQEILDAYKMQLAETPQQQPAPRNRKNCPPSRSDSKSPGKKKNSSSGKKIDGSSTNSPVASDPGTSASPSPATSATSTPGNLVAEGLASGDSFIQSTGGLVSPAYSGNADEKVNIILKKDSLSPCVVVSNVKTEKSAPVGSVGSVQTLPQTIATGGRIVQFIRTGSKVTAITSRQPLYKTKHGLSSSHSGGPPPNVTIQGHINMSNIMESHLASLLSGNPQSSIVGKKIGTSESGGTVLLQTHSGQLVQANQISGTGGSGGATQVIQSIGGGQQVVHSTSGTALVHLQPGQQVIHTATGQVVQLGASSALLSGGSQGVQQTGMTSGNTSSVTSGESTMHTIVQSGSCKVIQTSGSDATLHTIMPGSSTIIHRASHGGAEGSSHLVIPQQQAIVVQQQPQHANILSPGVIKRTVARTLDSTITHEDACDSDQSSDGVSLPPFFTLAKPFLGGAKSGIGASGTSGGRKPGNVASETAAVVAAAVSLANQSKNSINNVTLYTLDASTGIVTTTSGGSSAPSPSTSVQAGANEDSRGSFQSSIAEEGGGLYRAVSEDCATVYRGTVEDTLVYSAERSALDNSESNQRDDRNERSAMLVSSDGRTSSLDSLKSDLSGEEVQVPPSPSTLTKQLQNAYMTDAALSPSLVQQQHQLHHLTTSISLPHEMSLSDRGETDAQDIAKHRMQRPHGLISGPDGSDPQQQSSESPTVSQDMHFPLSPSVYQSPHGSSSPSCVSGGVNATCGVEHGAANRSVLIQSPSGDVYLDGSGPALNSLDTMPLVAGMEGRVHSPALSDLVTTGTLLPWSPRSADSMMAQSPTIHDTLSANMGLDVPHSSDTLCDSSTPFPVLFSMEGDGASVSSSASEDSPFQTGSRQHGGLEQGDDSPSPDASSAADSLQERVSFSTRDHIGNISSTCPSPVGQDYSLTIGGSKRGINRSSTYSSSNICNISCSEYLSNSITEPIRETPWRFESVLVSNVTNVGSSPPRCALLNSGNSEDENDAPPSYDNLNEAGNANDVDVSPQNVENNHHYENQSNAAEPQPEMEENLVYVSLEKSLESEEVLNETVQTEVKSEEVSESKLSDTNVEEERKLNDVAPKIEDDKTFTGRGKRSLGRKRPSDQMNSDLEHEGEFKRLKEEKDELASESIASSSDVAASDVHASVASLLTQSRETGSNSDNGCESSVNSPSQKVLLRESRVTPSVKRRRCGSEVNATGNPDSSNTPLDSNIPAAPLQLTSNSRLESSLPCQSPSPVGGMTTRRASNRDHAKKQRCSCCSGAGGSHPVSGSVNASFRLASNHECEPPTSSATAETSEGTSTQSPSSSKSKSHSTSSSIPQSSSSPPGDVVCQSSSLPPVSQKKGNANFGRRTSARMNKITDGADTKVNDKRR</sequence>
<accession>A0A979FX88</accession>
<feature type="region of interest" description="Disordered" evidence="1">
    <location>
        <begin position="2077"/>
        <end position="2110"/>
    </location>
</feature>
<feature type="region of interest" description="Disordered" evidence="1">
    <location>
        <begin position="3128"/>
        <end position="3147"/>
    </location>
</feature>